<dbReference type="AlphaFoldDB" id="A0A1G1YG39"/>
<reference evidence="1 2" key="1">
    <citation type="journal article" date="2016" name="Nat. Commun.">
        <title>Thousands of microbial genomes shed light on interconnected biogeochemical processes in an aquifer system.</title>
        <authorList>
            <person name="Anantharaman K."/>
            <person name="Brown C.T."/>
            <person name="Hug L.A."/>
            <person name="Sharon I."/>
            <person name="Castelle C.J."/>
            <person name="Probst A.J."/>
            <person name="Thomas B.C."/>
            <person name="Singh A."/>
            <person name="Wilkins M.J."/>
            <person name="Karaoz U."/>
            <person name="Brodie E.L."/>
            <person name="Williams K.H."/>
            <person name="Hubbard S.S."/>
            <person name="Banfield J.F."/>
        </authorList>
    </citation>
    <scope>NUCLEOTIDE SEQUENCE [LARGE SCALE GENOMIC DNA]</scope>
</reference>
<comment type="caution">
    <text evidence="1">The sequence shown here is derived from an EMBL/GenBank/DDBJ whole genome shotgun (WGS) entry which is preliminary data.</text>
</comment>
<name>A0A1G1YG39_9BACT</name>
<gene>
    <name evidence="1" type="ORF">A3J65_02735</name>
</gene>
<organism evidence="1 2">
    <name type="scientific">Candidatus Buchananbacteria bacterium RIFCSPHIGHO2_02_FULL_45_11b</name>
    <dbReference type="NCBI Taxonomy" id="1797541"/>
    <lineage>
        <taxon>Bacteria</taxon>
        <taxon>Candidatus Buchananiibacteriota</taxon>
    </lineage>
</organism>
<accession>A0A1G1YG39</accession>
<dbReference type="EMBL" id="MHIK01000033">
    <property type="protein sequence ID" value="OGY51221.1"/>
    <property type="molecule type" value="Genomic_DNA"/>
</dbReference>
<evidence type="ECO:0000313" key="2">
    <source>
        <dbReference type="Proteomes" id="UP000178501"/>
    </source>
</evidence>
<sequence length="78" mass="8787">MASDPGGQVLEEGTGRIFDIYVVVPIDGKLRIAKGGVFSHYEFSRPIADRLTDEAWRAMLNENKQPEMAEWMGEFIAK</sequence>
<protein>
    <recommendedName>
        <fullName evidence="3">DUF3160 domain-containing protein</fullName>
    </recommendedName>
</protein>
<dbReference type="Proteomes" id="UP000178501">
    <property type="component" value="Unassembled WGS sequence"/>
</dbReference>
<dbReference type="Pfam" id="PF11369">
    <property type="entry name" value="DUF3160"/>
    <property type="match status" value="1"/>
</dbReference>
<proteinExistence type="predicted"/>
<evidence type="ECO:0000313" key="1">
    <source>
        <dbReference type="EMBL" id="OGY51221.1"/>
    </source>
</evidence>
<dbReference type="InterPro" id="IPR022601">
    <property type="entry name" value="DUF3160"/>
</dbReference>
<evidence type="ECO:0008006" key="3">
    <source>
        <dbReference type="Google" id="ProtNLM"/>
    </source>
</evidence>